<reference evidence="1 2" key="1">
    <citation type="journal article" date="2023" name="Life. Sci Alliance">
        <title>Evolutionary insights into 3D genome organization and epigenetic landscape of Vigna mungo.</title>
        <authorList>
            <person name="Junaid A."/>
            <person name="Singh B."/>
            <person name="Bhatia S."/>
        </authorList>
    </citation>
    <scope>NUCLEOTIDE SEQUENCE [LARGE SCALE GENOMIC DNA]</scope>
    <source>
        <strain evidence="1">Urdbean</strain>
    </source>
</reference>
<name>A0AAQ3MUW4_VIGMU</name>
<sequence>MPQRFEWRFLEDSPSYPCHGSCELKGANSVDYGVVETERKDETTAFQTRHLYNKNGCISDRFRTGRLVKEFLEVRERGFKSVTELLECDISIGLDEHHTLLVAIHHLASVRTVLNPSSQRVVEN</sequence>
<evidence type="ECO:0000313" key="1">
    <source>
        <dbReference type="EMBL" id="WVY98124.1"/>
    </source>
</evidence>
<proteinExistence type="predicted"/>
<gene>
    <name evidence="1" type="ORF">V8G54_030275</name>
</gene>
<accession>A0AAQ3MUW4</accession>
<keyword evidence="2" id="KW-1185">Reference proteome</keyword>
<dbReference type="Proteomes" id="UP001374535">
    <property type="component" value="Chromosome 9"/>
</dbReference>
<evidence type="ECO:0000313" key="2">
    <source>
        <dbReference type="Proteomes" id="UP001374535"/>
    </source>
</evidence>
<protein>
    <submittedName>
        <fullName evidence="1">Uncharacterized protein</fullName>
    </submittedName>
</protein>
<dbReference type="EMBL" id="CP144692">
    <property type="protein sequence ID" value="WVY98124.1"/>
    <property type="molecule type" value="Genomic_DNA"/>
</dbReference>
<organism evidence="1 2">
    <name type="scientific">Vigna mungo</name>
    <name type="common">Black gram</name>
    <name type="synonym">Phaseolus mungo</name>
    <dbReference type="NCBI Taxonomy" id="3915"/>
    <lineage>
        <taxon>Eukaryota</taxon>
        <taxon>Viridiplantae</taxon>
        <taxon>Streptophyta</taxon>
        <taxon>Embryophyta</taxon>
        <taxon>Tracheophyta</taxon>
        <taxon>Spermatophyta</taxon>
        <taxon>Magnoliopsida</taxon>
        <taxon>eudicotyledons</taxon>
        <taxon>Gunneridae</taxon>
        <taxon>Pentapetalae</taxon>
        <taxon>rosids</taxon>
        <taxon>fabids</taxon>
        <taxon>Fabales</taxon>
        <taxon>Fabaceae</taxon>
        <taxon>Papilionoideae</taxon>
        <taxon>50 kb inversion clade</taxon>
        <taxon>NPAAA clade</taxon>
        <taxon>indigoferoid/millettioid clade</taxon>
        <taxon>Phaseoleae</taxon>
        <taxon>Vigna</taxon>
    </lineage>
</organism>
<dbReference type="AlphaFoldDB" id="A0AAQ3MUW4"/>